<dbReference type="PANTHER" id="PTHR22726:SF1">
    <property type="entry name" value="METALLOENDOPEPTIDASE OMA1, MITOCHONDRIAL"/>
    <property type="match status" value="1"/>
</dbReference>
<dbReference type="GO" id="GO:0004222">
    <property type="term" value="F:metalloendopeptidase activity"/>
    <property type="evidence" value="ECO:0007669"/>
    <property type="project" value="InterPro"/>
</dbReference>
<dbReference type="AlphaFoldDB" id="A0A239LEI4"/>
<gene>
    <name evidence="8" type="ORF">SAMN05421640_3220</name>
</gene>
<comment type="cofactor">
    <cofactor evidence="6">
        <name>Zn(2+)</name>
        <dbReference type="ChEBI" id="CHEBI:29105"/>
    </cofactor>
    <text evidence="6">Binds 1 zinc ion per subunit.</text>
</comment>
<dbReference type="InterPro" id="IPR001915">
    <property type="entry name" value="Peptidase_M48"/>
</dbReference>
<accession>A0A239LEI4</accession>
<feature type="domain" description="Peptidase M48" evidence="7">
    <location>
        <begin position="68"/>
        <end position="234"/>
    </location>
</feature>
<dbReference type="OrthoDB" id="9810445at2"/>
<dbReference type="RefSeq" id="WP_089357889.1">
    <property type="nucleotide sequence ID" value="NZ_FZPD01000005.1"/>
</dbReference>
<evidence type="ECO:0000313" key="8">
    <source>
        <dbReference type="EMBL" id="SNT29047.1"/>
    </source>
</evidence>
<keyword evidence="2" id="KW-0479">Metal-binding</keyword>
<dbReference type="Pfam" id="PF01435">
    <property type="entry name" value="Peptidase_M48"/>
    <property type="match status" value="1"/>
</dbReference>
<dbReference type="Proteomes" id="UP000198393">
    <property type="component" value="Unassembled WGS sequence"/>
</dbReference>
<dbReference type="PANTHER" id="PTHR22726">
    <property type="entry name" value="METALLOENDOPEPTIDASE OMA1"/>
    <property type="match status" value="1"/>
</dbReference>
<evidence type="ECO:0000256" key="4">
    <source>
        <dbReference type="ARBA" id="ARBA00022833"/>
    </source>
</evidence>
<dbReference type="InterPro" id="IPR051156">
    <property type="entry name" value="Mito/Outer_Membr_Metalloprot"/>
</dbReference>
<keyword evidence="3 6" id="KW-0378">Hydrolase</keyword>
<keyword evidence="4 6" id="KW-0862">Zinc</keyword>
<evidence type="ECO:0000313" key="9">
    <source>
        <dbReference type="Proteomes" id="UP000198393"/>
    </source>
</evidence>
<evidence type="ECO:0000256" key="6">
    <source>
        <dbReference type="RuleBase" id="RU003983"/>
    </source>
</evidence>
<evidence type="ECO:0000256" key="2">
    <source>
        <dbReference type="ARBA" id="ARBA00022723"/>
    </source>
</evidence>
<dbReference type="EMBL" id="FZPD01000005">
    <property type="protein sequence ID" value="SNT29047.1"/>
    <property type="molecule type" value="Genomic_DNA"/>
</dbReference>
<dbReference type="Gene3D" id="3.30.2010.10">
    <property type="entry name" value="Metalloproteases ('zincins'), catalytic domain"/>
    <property type="match status" value="1"/>
</dbReference>
<dbReference type="GO" id="GO:0046872">
    <property type="term" value="F:metal ion binding"/>
    <property type="evidence" value="ECO:0007669"/>
    <property type="project" value="UniProtKB-KW"/>
</dbReference>
<dbReference type="CDD" id="cd07332">
    <property type="entry name" value="M48C_Oma1_like"/>
    <property type="match status" value="1"/>
</dbReference>
<keyword evidence="9" id="KW-1185">Reference proteome</keyword>
<evidence type="ECO:0000259" key="7">
    <source>
        <dbReference type="Pfam" id="PF01435"/>
    </source>
</evidence>
<keyword evidence="5 6" id="KW-0482">Metalloprotease</keyword>
<comment type="similarity">
    <text evidence="6">Belongs to the peptidase M48 family.</text>
</comment>
<keyword evidence="1 6" id="KW-0645">Protease</keyword>
<evidence type="ECO:0000256" key="1">
    <source>
        <dbReference type="ARBA" id="ARBA00022670"/>
    </source>
</evidence>
<protein>
    <submittedName>
        <fullName evidence="8">Peptidase family M48</fullName>
    </submittedName>
</protein>
<evidence type="ECO:0000256" key="3">
    <source>
        <dbReference type="ARBA" id="ARBA00022801"/>
    </source>
</evidence>
<proteinExistence type="inferred from homology"/>
<dbReference type="GO" id="GO:0051603">
    <property type="term" value="P:proteolysis involved in protein catabolic process"/>
    <property type="evidence" value="ECO:0007669"/>
    <property type="project" value="TreeGrafter"/>
</dbReference>
<dbReference type="GO" id="GO:0016020">
    <property type="term" value="C:membrane"/>
    <property type="evidence" value="ECO:0007669"/>
    <property type="project" value="TreeGrafter"/>
</dbReference>
<evidence type="ECO:0000256" key="5">
    <source>
        <dbReference type="ARBA" id="ARBA00023049"/>
    </source>
</evidence>
<sequence length="261" mass="29998">MKIWRELLILVLVFGLIWLAFTWRPLSLPDSDFNLSSEREEDLAELILDDIKNQYEFYDDSITNMLLSPITSRLLDSLNPKKYEYRFHLIDSSGEINAFATIDGHIYVFSGLLKFVDNPEQLAGILAHEIGHHENGDLVDRLMKELGLSVLLAVMTGGDAVMVSEISKILISTGFDRKQEREADEFAYNLMIKSQINPARLAHFFTKLKAEEKSYPDNMEIIASHPNSKNRIEGALSHPLPKAFEEREFEIEWKKLIEEIL</sequence>
<name>A0A239LEI4_EKHLU</name>
<reference evidence="8 9" key="1">
    <citation type="submission" date="2017-06" db="EMBL/GenBank/DDBJ databases">
        <authorList>
            <person name="Kim H.J."/>
            <person name="Triplett B.A."/>
        </authorList>
    </citation>
    <scope>NUCLEOTIDE SEQUENCE [LARGE SCALE GENOMIC DNA]</scope>
    <source>
        <strain evidence="8 9">DSM 19307</strain>
    </source>
</reference>
<organism evidence="8 9">
    <name type="scientific">Ekhidna lutea</name>
    <dbReference type="NCBI Taxonomy" id="447679"/>
    <lineage>
        <taxon>Bacteria</taxon>
        <taxon>Pseudomonadati</taxon>
        <taxon>Bacteroidota</taxon>
        <taxon>Cytophagia</taxon>
        <taxon>Cytophagales</taxon>
        <taxon>Reichenbachiellaceae</taxon>
        <taxon>Ekhidna</taxon>
    </lineage>
</organism>